<keyword evidence="9" id="KW-0520">NAD</keyword>
<dbReference type="AlphaFoldDB" id="A0A7T0CPF8"/>
<dbReference type="GO" id="GO:0031966">
    <property type="term" value="C:mitochondrial membrane"/>
    <property type="evidence" value="ECO:0007669"/>
    <property type="project" value="UniProtKB-SubCell"/>
</dbReference>
<dbReference type="GO" id="GO:0030964">
    <property type="term" value="C:NADH dehydrogenase complex"/>
    <property type="evidence" value="ECO:0007669"/>
    <property type="project" value="TreeGrafter"/>
</dbReference>
<dbReference type="PANTHER" id="PTHR11058:SF9">
    <property type="entry name" value="NADH-UBIQUINONE OXIDOREDUCTASE CHAIN 3"/>
    <property type="match status" value="1"/>
</dbReference>
<evidence type="ECO:0000256" key="8">
    <source>
        <dbReference type="ARBA" id="ARBA00049551"/>
    </source>
</evidence>
<keyword evidence="5 9" id="KW-0812">Transmembrane</keyword>
<accession>A0A7T0CPF8</accession>
<proteinExistence type="inferred from homology"/>
<reference evidence="10" key="1">
    <citation type="journal article" date="2021" name="Mitochondrial DNA B">
        <title>Complete mitochondrial genomeof the edible Basidiomycete mushroom Thelephoraaurantiotincta.</title>
        <authorList>
            <person name="Chen X.H."/>
            <person name="Meng W.W."/>
            <person name="Liu R.C."/>
            <person name="Bai Y.X."/>
            <person name="Xu H.Q."/>
            <person name="Ding R."/>
            <person name="Shao S.C."/>
        </authorList>
    </citation>
    <scope>NUCLEOTIDE SEQUENCE</scope>
</reference>
<feature type="transmembrane region" description="Helical" evidence="9">
    <location>
        <begin position="57"/>
        <end position="78"/>
    </location>
</feature>
<dbReference type="InterPro" id="IPR000440">
    <property type="entry name" value="NADH_UbQ/plastoQ_OxRdtase_su3"/>
</dbReference>
<evidence type="ECO:0000256" key="9">
    <source>
        <dbReference type="RuleBase" id="RU003640"/>
    </source>
</evidence>
<keyword evidence="7 9" id="KW-0472">Membrane</keyword>
<dbReference type="RefSeq" id="YP_010046539.1">
    <property type="nucleotide sequence ID" value="NC_054311.1"/>
</dbReference>
<sequence>MNTLLMLIVFVPILAVILLGLNILLATHKPDEAKKSAYECGFSPVYGQTRSTFQIHFFVVALLFLVFDLEILLLFPIALTLYQVSMFGFSVALIFFIVLTIGFILEIGSGAIKVTSSYVEELSMNKK</sequence>
<evidence type="ECO:0000256" key="4">
    <source>
        <dbReference type="ARBA" id="ARBA00022448"/>
    </source>
</evidence>
<gene>
    <name evidence="10" type="primary">nad3</name>
</gene>
<keyword evidence="6 9" id="KW-1133">Transmembrane helix</keyword>
<dbReference type="GeneID" id="63656310"/>
<name>A0A7T0CPF8_9AGAM</name>
<evidence type="ECO:0000256" key="3">
    <source>
        <dbReference type="ARBA" id="ARBA00021007"/>
    </source>
</evidence>
<keyword evidence="9" id="KW-0679">Respiratory chain</keyword>
<evidence type="ECO:0000256" key="2">
    <source>
        <dbReference type="ARBA" id="ARBA00008472"/>
    </source>
</evidence>
<keyword evidence="9" id="KW-1278">Translocase</keyword>
<evidence type="ECO:0000313" key="10">
    <source>
        <dbReference type="EMBL" id="QPJ78322.1"/>
    </source>
</evidence>
<keyword evidence="9" id="KW-0249">Electron transport</keyword>
<organism evidence="10">
    <name type="scientific">Thelephora aurantiotincta</name>
    <dbReference type="NCBI Taxonomy" id="654496"/>
    <lineage>
        <taxon>Eukaryota</taxon>
        <taxon>Fungi</taxon>
        <taxon>Dikarya</taxon>
        <taxon>Basidiomycota</taxon>
        <taxon>Agaricomycotina</taxon>
        <taxon>Agaricomycetes</taxon>
        <taxon>Thelephorales</taxon>
        <taxon>Thelephoraceae</taxon>
        <taxon>Thelephora</taxon>
    </lineage>
</organism>
<keyword evidence="9 10" id="KW-0496">Mitochondrion</keyword>
<feature type="transmembrane region" description="Helical" evidence="9">
    <location>
        <begin position="84"/>
        <end position="105"/>
    </location>
</feature>
<geneLocation type="mitochondrion" evidence="10"/>
<dbReference type="Pfam" id="PF00507">
    <property type="entry name" value="Oxidored_q4"/>
    <property type="match status" value="1"/>
</dbReference>
<dbReference type="EC" id="7.1.1.2" evidence="9"/>
<keyword evidence="9" id="KW-0830">Ubiquinone</keyword>
<dbReference type="Gene3D" id="1.20.58.1610">
    <property type="entry name" value="NADH:ubiquinone/plastoquinone oxidoreductase, chain 3"/>
    <property type="match status" value="1"/>
</dbReference>
<evidence type="ECO:0000256" key="1">
    <source>
        <dbReference type="ARBA" id="ARBA00004370"/>
    </source>
</evidence>
<comment type="catalytic activity">
    <reaction evidence="8 9">
        <text>a ubiquinone + NADH + 5 H(+)(in) = a ubiquinol + NAD(+) + 4 H(+)(out)</text>
        <dbReference type="Rhea" id="RHEA:29091"/>
        <dbReference type="Rhea" id="RHEA-COMP:9565"/>
        <dbReference type="Rhea" id="RHEA-COMP:9566"/>
        <dbReference type="ChEBI" id="CHEBI:15378"/>
        <dbReference type="ChEBI" id="CHEBI:16389"/>
        <dbReference type="ChEBI" id="CHEBI:17976"/>
        <dbReference type="ChEBI" id="CHEBI:57540"/>
        <dbReference type="ChEBI" id="CHEBI:57945"/>
        <dbReference type="EC" id="7.1.1.2"/>
    </reaction>
</comment>
<dbReference type="PANTHER" id="PTHR11058">
    <property type="entry name" value="NADH-UBIQUINONE OXIDOREDUCTASE CHAIN 3"/>
    <property type="match status" value="1"/>
</dbReference>
<dbReference type="EMBL" id="MT234668">
    <property type="protein sequence ID" value="QPJ78322.1"/>
    <property type="molecule type" value="Genomic_DNA"/>
</dbReference>
<evidence type="ECO:0000256" key="6">
    <source>
        <dbReference type="ARBA" id="ARBA00022989"/>
    </source>
</evidence>
<evidence type="ECO:0000256" key="5">
    <source>
        <dbReference type="ARBA" id="ARBA00022692"/>
    </source>
</evidence>
<evidence type="ECO:0000256" key="7">
    <source>
        <dbReference type="ARBA" id="ARBA00023136"/>
    </source>
</evidence>
<dbReference type="InterPro" id="IPR038430">
    <property type="entry name" value="NDAH_ubi_oxred_su3_sf"/>
</dbReference>
<protein>
    <recommendedName>
        <fullName evidence="3 9">NADH-ubiquinone oxidoreductase chain 3</fullName>
        <ecNumber evidence="9">7.1.1.2</ecNumber>
    </recommendedName>
</protein>
<comment type="subcellular location">
    <subcellularLocation>
        <location evidence="1">Membrane</location>
    </subcellularLocation>
    <subcellularLocation>
        <location evidence="9">Mitochondrion membrane</location>
        <topology evidence="9">Multi-pass membrane protein</topology>
    </subcellularLocation>
</comment>
<dbReference type="GO" id="GO:0008137">
    <property type="term" value="F:NADH dehydrogenase (ubiquinone) activity"/>
    <property type="evidence" value="ECO:0007669"/>
    <property type="project" value="UniProtKB-UniRule"/>
</dbReference>
<comment type="function">
    <text evidence="9">Core subunit of the mitochondrial membrane respiratory chain NADH dehydrogenase (Complex I) which catalyzes electron transfer from NADH through the respiratory chain, using ubiquinone as an electron acceptor. Essential for the catalytic activity of complex I.</text>
</comment>
<comment type="similarity">
    <text evidence="2 9">Belongs to the complex I subunit 3 family.</text>
</comment>
<keyword evidence="4 9" id="KW-0813">Transport</keyword>
<feature type="transmembrane region" description="Helical" evidence="9">
    <location>
        <begin position="6"/>
        <end position="25"/>
    </location>
</feature>